<dbReference type="PANTHER" id="PTHR42861">
    <property type="entry name" value="CALCIUM-TRANSPORTING ATPASE"/>
    <property type="match status" value="1"/>
</dbReference>
<dbReference type="InterPro" id="IPR023298">
    <property type="entry name" value="ATPase_P-typ_TM_dom_sf"/>
</dbReference>
<keyword evidence="3" id="KW-0547">Nucleotide-binding</keyword>
<feature type="transmembrane region" description="Helical" evidence="9">
    <location>
        <begin position="661"/>
        <end position="682"/>
    </location>
</feature>
<dbReference type="InterPro" id="IPR036412">
    <property type="entry name" value="HAD-like_sf"/>
</dbReference>
<dbReference type="Gene3D" id="1.20.1110.10">
    <property type="entry name" value="Calcium-transporting ATPase, transmembrane domain"/>
    <property type="match status" value="1"/>
</dbReference>
<dbReference type="EMBL" id="JAEDAK010000014">
    <property type="protein sequence ID" value="MBH9578775.1"/>
    <property type="molecule type" value="Genomic_DNA"/>
</dbReference>
<evidence type="ECO:0000256" key="4">
    <source>
        <dbReference type="ARBA" id="ARBA00022840"/>
    </source>
</evidence>
<comment type="subcellular location">
    <subcellularLocation>
        <location evidence="1">Membrane</location>
        <topology evidence="1">Multi-pass membrane protein</topology>
    </subcellularLocation>
</comment>
<dbReference type="InterPro" id="IPR059000">
    <property type="entry name" value="ATPase_P-type_domA"/>
</dbReference>
<dbReference type="PROSITE" id="PS00154">
    <property type="entry name" value="ATPASE_E1_E2"/>
    <property type="match status" value="1"/>
</dbReference>
<evidence type="ECO:0000256" key="7">
    <source>
        <dbReference type="ARBA" id="ARBA00023136"/>
    </source>
</evidence>
<feature type="transmembrane region" description="Helical" evidence="9">
    <location>
        <begin position="708"/>
        <end position="730"/>
    </location>
</feature>
<protein>
    <submittedName>
        <fullName evidence="12">Cation-transporting P-type ATPase</fullName>
    </submittedName>
</protein>
<keyword evidence="4" id="KW-0067">ATP-binding</keyword>
<evidence type="ECO:0000256" key="6">
    <source>
        <dbReference type="ARBA" id="ARBA00022989"/>
    </source>
</evidence>
<dbReference type="InterPro" id="IPR044492">
    <property type="entry name" value="P_typ_ATPase_HD_dom"/>
</dbReference>
<dbReference type="InterPro" id="IPR001757">
    <property type="entry name" value="P_typ_ATPase"/>
</dbReference>
<dbReference type="SUPFAM" id="SSF56784">
    <property type="entry name" value="HAD-like"/>
    <property type="match status" value="1"/>
</dbReference>
<keyword evidence="7 9" id="KW-0472">Membrane</keyword>
<dbReference type="GO" id="GO:0016887">
    <property type="term" value="F:ATP hydrolysis activity"/>
    <property type="evidence" value="ECO:0007669"/>
    <property type="project" value="InterPro"/>
</dbReference>
<dbReference type="SFLD" id="SFLDG00002">
    <property type="entry name" value="C1.7:_P-type_atpase_like"/>
    <property type="match status" value="1"/>
</dbReference>
<dbReference type="SFLD" id="SFLDS00003">
    <property type="entry name" value="Haloacid_Dehalogenase"/>
    <property type="match status" value="1"/>
</dbReference>
<dbReference type="GO" id="GO:0015662">
    <property type="term" value="F:P-type ion transporter activity"/>
    <property type="evidence" value="ECO:0007669"/>
    <property type="project" value="UniProtKB-ARBA"/>
</dbReference>
<sequence>MSQRPLPLDQLPPLPPGAQGLDAAQVQAQRARGFNDIVARSGSGWREVLADSLRDPMVWFLLLTAGLFGLLGQRAEALTLLAALLPLLGMDAYLHRRTRASSAGLASRLASTARVHRAGSWQELPARELVVGDLVEVVPGEYFPADGLLVGGTGLQVDESTLTGESLPVPKRAFEGAALPASADEALWASAGTRLLTGSARLRVLCIGADTLYGEIVRSATEGSHAATPLQQAIGELVRVLLVLALLLCALLAGLRLWQGHGWVDALLSAVTLAVAALPEEFPVVYTFFLGVGVFRLARRKALVRRAVAVENIGRVSCLVSDKTGTLTAGSLVLAHRVPAAGRGEAELLELACRAARADSGDPLDQALHQALQQAQGPLPAAEKLADFPFTEARRRETLVWRLADGRRLACTKGAPETVLDLCGLSPAERTAWLAQVEALARDGHKVIACAQRALAAEEDAATEATAGFRFGGLLAFEDPVREGVPAAVAECLAAGMRVIMVTGDHPATAAAVAREIGLEGPDGSAPRVRVLAPGDDAAALLASEPPDVVARATPAQKVALVQALQARGERVAVTGDGVNDVPALRLADVGVAMGERGTRSAREVAPVVLLDDRFRTLVDAVAEGRQLFQNLRLAFAYLLLVHLPLVLGAALLPMLGLPLLFLPIHIVWLELVIHPTAMLAFQDLPRPGALAPVSPAAARARFFTAPVWWRIGLLGGLLSLAVIGSYLHALGADHNVPHARAMALSLLLLLSAALATALSGLRQPSARWLVAGTLASVLALVQWPTSSGLLGLNPLHGADWALLGAAFALTALATRALGRRLRDSH</sequence>
<keyword evidence="13" id="KW-1185">Reference proteome</keyword>
<dbReference type="SUPFAM" id="SSF81665">
    <property type="entry name" value="Calcium ATPase, transmembrane domain M"/>
    <property type="match status" value="1"/>
</dbReference>
<dbReference type="PRINTS" id="PR00119">
    <property type="entry name" value="CATATPASE"/>
</dbReference>
<dbReference type="SFLD" id="SFLDF00027">
    <property type="entry name" value="p-type_atpase"/>
    <property type="match status" value="1"/>
</dbReference>
<evidence type="ECO:0000259" key="11">
    <source>
        <dbReference type="Pfam" id="PF00689"/>
    </source>
</evidence>
<evidence type="ECO:0000256" key="1">
    <source>
        <dbReference type="ARBA" id="ARBA00004141"/>
    </source>
</evidence>
<dbReference type="Gene3D" id="3.40.50.1000">
    <property type="entry name" value="HAD superfamily/HAD-like"/>
    <property type="match status" value="1"/>
</dbReference>
<evidence type="ECO:0000256" key="5">
    <source>
        <dbReference type="ARBA" id="ARBA00022967"/>
    </source>
</evidence>
<dbReference type="InterPro" id="IPR008250">
    <property type="entry name" value="ATPase_P-typ_transduc_dom_A_sf"/>
</dbReference>
<feature type="domain" description="P-type ATPase A" evidence="10">
    <location>
        <begin position="109"/>
        <end position="219"/>
    </location>
</feature>
<organism evidence="12 13">
    <name type="scientific">Inhella proteolytica</name>
    <dbReference type="NCBI Taxonomy" id="2795029"/>
    <lineage>
        <taxon>Bacteria</taxon>
        <taxon>Pseudomonadati</taxon>
        <taxon>Pseudomonadota</taxon>
        <taxon>Betaproteobacteria</taxon>
        <taxon>Burkholderiales</taxon>
        <taxon>Sphaerotilaceae</taxon>
        <taxon>Inhella</taxon>
    </lineage>
</organism>
<keyword evidence="6 9" id="KW-1133">Transmembrane helix</keyword>
<keyword evidence="5" id="KW-1278">Translocase</keyword>
<dbReference type="GO" id="GO:0005524">
    <property type="term" value="F:ATP binding"/>
    <property type="evidence" value="ECO:0007669"/>
    <property type="project" value="UniProtKB-KW"/>
</dbReference>
<feature type="transmembrane region" description="Helical" evidence="9">
    <location>
        <begin position="769"/>
        <end position="786"/>
    </location>
</feature>
<evidence type="ECO:0000256" key="3">
    <source>
        <dbReference type="ARBA" id="ARBA00022741"/>
    </source>
</evidence>
<keyword evidence="2 9" id="KW-0812">Transmembrane</keyword>
<dbReference type="Pfam" id="PF00122">
    <property type="entry name" value="E1-E2_ATPase"/>
    <property type="match status" value="1"/>
</dbReference>
<evidence type="ECO:0000313" key="12">
    <source>
        <dbReference type="EMBL" id="MBH9578775.1"/>
    </source>
</evidence>
<dbReference type="InterPro" id="IPR023214">
    <property type="entry name" value="HAD_sf"/>
</dbReference>
<dbReference type="InterPro" id="IPR023299">
    <property type="entry name" value="ATPase_P-typ_cyto_dom_N"/>
</dbReference>
<dbReference type="Gene3D" id="2.70.150.10">
    <property type="entry name" value="Calcium-transporting ATPase, cytoplasmic transduction domain A"/>
    <property type="match status" value="1"/>
</dbReference>
<proteinExistence type="predicted"/>
<evidence type="ECO:0000259" key="10">
    <source>
        <dbReference type="Pfam" id="PF00122"/>
    </source>
</evidence>
<comment type="caution">
    <text evidence="12">The sequence shown here is derived from an EMBL/GenBank/DDBJ whole genome shotgun (WGS) entry which is preliminary data.</text>
</comment>
<feature type="transmembrane region" description="Helical" evidence="9">
    <location>
        <begin position="237"/>
        <end position="258"/>
    </location>
</feature>
<gene>
    <name evidence="12" type="ORF">I7X39_17935</name>
</gene>
<dbReference type="InterPro" id="IPR006068">
    <property type="entry name" value="ATPase_P-typ_cation-transptr_C"/>
</dbReference>
<dbReference type="GO" id="GO:0016020">
    <property type="term" value="C:membrane"/>
    <property type="evidence" value="ECO:0007669"/>
    <property type="project" value="UniProtKB-SubCell"/>
</dbReference>
<dbReference type="Proteomes" id="UP000613266">
    <property type="component" value="Unassembled WGS sequence"/>
</dbReference>
<reference evidence="12" key="1">
    <citation type="submission" date="2020-12" db="EMBL/GenBank/DDBJ databases">
        <title>The genome sequence of Inhella sp. 1Y17.</title>
        <authorList>
            <person name="Liu Y."/>
        </authorList>
    </citation>
    <scope>NUCLEOTIDE SEQUENCE</scope>
    <source>
        <strain evidence="12">1Y17</strain>
    </source>
</reference>
<dbReference type="RefSeq" id="WP_198112539.1">
    <property type="nucleotide sequence ID" value="NZ_JAEDAK010000014.1"/>
</dbReference>
<feature type="transmembrane region" description="Helical" evidence="9">
    <location>
        <begin position="742"/>
        <end position="762"/>
    </location>
</feature>
<feature type="transmembrane region" description="Helical" evidence="9">
    <location>
        <begin position="798"/>
        <end position="819"/>
    </location>
</feature>
<dbReference type="InterPro" id="IPR018303">
    <property type="entry name" value="ATPase_P-typ_P_site"/>
</dbReference>
<dbReference type="Pfam" id="PF00689">
    <property type="entry name" value="Cation_ATPase_C"/>
    <property type="match status" value="1"/>
</dbReference>
<feature type="transmembrane region" description="Helical" evidence="9">
    <location>
        <begin position="635"/>
        <end position="655"/>
    </location>
</feature>
<feature type="region of interest" description="Disordered" evidence="8">
    <location>
        <begin position="1"/>
        <end position="20"/>
    </location>
</feature>
<evidence type="ECO:0000256" key="2">
    <source>
        <dbReference type="ARBA" id="ARBA00022692"/>
    </source>
</evidence>
<evidence type="ECO:0000256" key="8">
    <source>
        <dbReference type="SAM" id="MobiDB-lite"/>
    </source>
</evidence>
<dbReference type="AlphaFoldDB" id="A0A931J9Y7"/>
<dbReference type="Gene3D" id="3.40.1110.10">
    <property type="entry name" value="Calcium-transporting ATPase, cytoplasmic domain N"/>
    <property type="match status" value="1"/>
</dbReference>
<dbReference type="SUPFAM" id="SSF81653">
    <property type="entry name" value="Calcium ATPase, transduction domain A"/>
    <property type="match status" value="1"/>
</dbReference>
<dbReference type="NCBIfam" id="TIGR01494">
    <property type="entry name" value="ATPase_P-type"/>
    <property type="match status" value="2"/>
</dbReference>
<evidence type="ECO:0000256" key="9">
    <source>
        <dbReference type="SAM" id="Phobius"/>
    </source>
</evidence>
<dbReference type="Pfam" id="PF00702">
    <property type="entry name" value="Hydrolase"/>
    <property type="match status" value="1"/>
</dbReference>
<feature type="domain" description="Cation-transporting P-type ATPase C-terminal" evidence="11">
    <location>
        <begin position="659"/>
        <end position="814"/>
    </location>
</feature>
<accession>A0A931J9Y7</accession>
<dbReference type="SUPFAM" id="SSF81660">
    <property type="entry name" value="Metal cation-transporting ATPase, ATP-binding domain N"/>
    <property type="match status" value="1"/>
</dbReference>
<evidence type="ECO:0000313" key="13">
    <source>
        <dbReference type="Proteomes" id="UP000613266"/>
    </source>
</evidence>
<name>A0A931J9Y7_9BURK</name>
<feature type="transmembrane region" description="Helical" evidence="9">
    <location>
        <begin position="270"/>
        <end position="295"/>
    </location>
</feature>